<reference evidence="2 3" key="1">
    <citation type="journal article" date="2012" name="J. Bacteriol.">
        <title>Genome Sequence of the Filamentous Bacterium Fibrisoma limi BUZ 3T.</title>
        <authorList>
            <person name="Filippini M."/>
            <person name="Qi W."/>
            <person name="Jaenicke S."/>
            <person name="Goesmann A."/>
            <person name="Smits T.H."/>
            <person name="Bagheri H.C."/>
        </authorList>
    </citation>
    <scope>NUCLEOTIDE SEQUENCE [LARGE SCALE GENOMIC DNA]</scope>
    <source>
        <strain evidence="3">BUZ 3T</strain>
    </source>
</reference>
<dbReference type="RefSeq" id="WP_009283593.1">
    <property type="nucleotide sequence ID" value="NZ_CAIT01000008.1"/>
</dbReference>
<name>I2GM94_9BACT</name>
<feature type="domain" description="Alcohol dehydrogenase-like N-terminal" evidence="1">
    <location>
        <begin position="27"/>
        <end position="51"/>
    </location>
</feature>
<dbReference type="STRING" id="1185876.BN8_04252"/>
<dbReference type="Pfam" id="PF08240">
    <property type="entry name" value="ADH_N"/>
    <property type="match status" value="1"/>
</dbReference>
<dbReference type="EMBL" id="CAIT01000008">
    <property type="protein sequence ID" value="CCH55021.1"/>
    <property type="molecule type" value="Genomic_DNA"/>
</dbReference>
<dbReference type="Gene3D" id="3.90.180.10">
    <property type="entry name" value="Medium-chain alcohol dehydrogenases, catalytic domain"/>
    <property type="match status" value="1"/>
</dbReference>
<organism evidence="2 3">
    <name type="scientific">Fibrisoma limi BUZ 3</name>
    <dbReference type="NCBI Taxonomy" id="1185876"/>
    <lineage>
        <taxon>Bacteria</taxon>
        <taxon>Pseudomonadati</taxon>
        <taxon>Bacteroidota</taxon>
        <taxon>Cytophagia</taxon>
        <taxon>Cytophagales</taxon>
        <taxon>Spirosomataceae</taxon>
        <taxon>Fibrisoma</taxon>
    </lineage>
</organism>
<dbReference type="InterPro" id="IPR013154">
    <property type="entry name" value="ADH-like_N"/>
</dbReference>
<dbReference type="AlphaFoldDB" id="I2GM94"/>
<dbReference type="Proteomes" id="UP000009309">
    <property type="component" value="Unassembled WGS sequence"/>
</dbReference>
<protein>
    <recommendedName>
        <fullName evidence="1">Alcohol dehydrogenase-like N-terminal domain-containing protein</fullName>
    </recommendedName>
</protein>
<evidence type="ECO:0000259" key="1">
    <source>
        <dbReference type="Pfam" id="PF08240"/>
    </source>
</evidence>
<gene>
    <name evidence="2" type="ORF">BN8_04252</name>
</gene>
<evidence type="ECO:0000313" key="2">
    <source>
        <dbReference type="EMBL" id="CCH55021.1"/>
    </source>
</evidence>
<dbReference type="OrthoDB" id="648910at2"/>
<accession>I2GM94</accession>
<dbReference type="SUPFAM" id="SSF50129">
    <property type="entry name" value="GroES-like"/>
    <property type="match status" value="1"/>
</dbReference>
<proteinExistence type="predicted"/>
<keyword evidence="3" id="KW-1185">Reference proteome</keyword>
<sequence>MKAAVFNAYGLSSVLRIEDVPIHQPMPHQVLIRVHAAGINPSDWGIRKDSFEGGHVKGKLVIEIP</sequence>
<dbReference type="InterPro" id="IPR011032">
    <property type="entry name" value="GroES-like_sf"/>
</dbReference>
<evidence type="ECO:0000313" key="3">
    <source>
        <dbReference type="Proteomes" id="UP000009309"/>
    </source>
</evidence>
<comment type="caution">
    <text evidence="2">The sequence shown here is derived from an EMBL/GenBank/DDBJ whole genome shotgun (WGS) entry which is preliminary data.</text>
</comment>